<sequence length="259" mass="29500">MTTTHTTDRGTRKFASRLLMTSYGLIAYALFLLVFLYAIGWVERLVVPRTIDEGSRTPAGIAVFVNLALLSLFAVQHSVMARPWFKKRWTRIVPAAIERSTYVLLATAALALVMWQWRPLPQQIWDVQAPALRVALYAVSLAGFGLVLTSTYAIDHFDLFGLRQVFRNLRGQRPPETAFRTPWLYRIVRHPLYLGFVVAFWVTPTMTVGHLLFAAVTTAYIVVAVQFEEHDLIATFGDRYRSYRARVPMLVPGLPVSRR</sequence>
<evidence type="ECO:0000313" key="14">
    <source>
        <dbReference type="EMBL" id="MEE2034111.1"/>
    </source>
</evidence>
<dbReference type="GO" id="GO:0004671">
    <property type="term" value="F:protein C-terminal S-isoprenylcysteine carboxyl O-methyltransferase activity"/>
    <property type="evidence" value="ECO:0007669"/>
    <property type="project" value="UniProtKB-EC"/>
</dbReference>
<evidence type="ECO:0000256" key="10">
    <source>
        <dbReference type="ARBA" id="ARBA00023136"/>
    </source>
</evidence>
<dbReference type="InterPro" id="IPR009915">
    <property type="entry name" value="NnrU_dom"/>
</dbReference>
<gene>
    <name evidence="14" type="ORF">Q8814_18670</name>
</gene>
<keyword evidence="7" id="KW-0949">S-adenosyl-L-methionine</keyword>
<feature type="transmembrane region" description="Helical" evidence="12">
    <location>
        <begin position="100"/>
        <end position="117"/>
    </location>
</feature>
<dbReference type="EMBL" id="JAUZMZ010000121">
    <property type="protein sequence ID" value="MEE2034111.1"/>
    <property type="molecule type" value="Genomic_DNA"/>
</dbReference>
<comment type="function">
    <text evidence="1">Catalyzes the methylation of methanethiol (MeSH) to yield dimethylsulphide (DMS).</text>
</comment>
<comment type="caution">
    <text evidence="14">The sequence shown here is derived from an EMBL/GenBank/DDBJ whole genome shotgun (WGS) entry which is preliminary data.</text>
</comment>
<evidence type="ECO:0000256" key="1">
    <source>
        <dbReference type="ARBA" id="ARBA00002096"/>
    </source>
</evidence>
<evidence type="ECO:0000256" key="12">
    <source>
        <dbReference type="SAM" id="Phobius"/>
    </source>
</evidence>
<keyword evidence="10 12" id="KW-0472">Membrane</keyword>
<feature type="transmembrane region" description="Helical" evidence="12">
    <location>
        <begin position="59"/>
        <end position="79"/>
    </location>
</feature>
<feature type="transmembrane region" description="Helical" evidence="12">
    <location>
        <begin position="18"/>
        <end position="39"/>
    </location>
</feature>
<evidence type="ECO:0000256" key="5">
    <source>
        <dbReference type="ARBA" id="ARBA00022603"/>
    </source>
</evidence>
<dbReference type="GO" id="GO:0032259">
    <property type="term" value="P:methylation"/>
    <property type="evidence" value="ECO:0007669"/>
    <property type="project" value="UniProtKB-KW"/>
</dbReference>
<evidence type="ECO:0000256" key="8">
    <source>
        <dbReference type="ARBA" id="ARBA00022692"/>
    </source>
</evidence>
<feature type="transmembrane region" description="Helical" evidence="12">
    <location>
        <begin position="137"/>
        <end position="162"/>
    </location>
</feature>
<proteinExistence type="inferred from homology"/>
<evidence type="ECO:0000256" key="3">
    <source>
        <dbReference type="ARBA" id="ARBA00010631"/>
    </source>
</evidence>
<dbReference type="PANTHER" id="PTHR31040">
    <property type="entry name" value="NURIM"/>
    <property type="match status" value="1"/>
</dbReference>
<comment type="subcellular location">
    <subcellularLocation>
        <location evidence="2">Membrane</location>
        <topology evidence="2">Multi-pass membrane protein</topology>
    </subcellularLocation>
</comment>
<evidence type="ECO:0000256" key="7">
    <source>
        <dbReference type="ARBA" id="ARBA00022691"/>
    </source>
</evidence>
<keyword evidence="9 12" id="KW-1133">Transmembrane helix</keyword>
<dbReference type="Pfam" id="PF07298">
    <property type="entry name" value="NnrU"/>
    <property type="match status" value="1"/>
</dbReference>
<evidence type="ECO:0000256" key="9">
    <source>
        <dbReference type="ARBA" id="ARBA00022989"/>
    </source>
</evidence>
<evidence type="ECO:0000256" key="2">
    <source>
        <dbReference type="ARBA" id="ARBA00004141"/>
    </source>
</evidence>
<dbReference type="Proteomes" id="UP001331936">
    <property type="component" value="Unassembled WGS sequence"/>
</dbReference>
<keyword evidence="6 14" id="KW-0808">Transferase</keyword>
<name>A0ABU7JVQ5_9NOCA</name>
<organism evidence="14 15">
    <name type="scientific">Rhodococcus chondri</name>
    <dbReference type="NCBI Taxonomy" id="3065941"/>
    <lineage>
        <taxon>Bacteria</taxon>
        <taxon>Bacillati</taxon>
        <taxon>Actinomycetota</taxon>
        <taxon>Actinomycetes</taxon>
        <taxon>Mycobacteriales</taxon>
        <taxon>Nocardiaceae</taxon>
        <taxon>Rhodococcus</taxon>
    </lineage>
</organism>
<dbReference type="EC" id="2.1.1.334" evidence="4"/>
<evidence type="ECO:0000313" key="15">
    <source>
        <dbReference type="Proteomes" id="UP001331936"/>
    </source>
</evidence>
<dbReference type="NCBIfam" id="NF045656">
    <property type="entry name" value="MeththiolMtaseMddA"/>
    <property type="match status" value="1"/>
</dbReference>
<dbReference type="PANTHER" id="PTHR31040:SF1">
    <property type="entry name" value="NURIM"/>
    <property type="match status" value="1"/>
</dbReference>
<keyword evidence="5 14" id="KW-0489">Methyltransferase</keyword>
<feature type="domain" description="NnrU" evidence="13">
    <location>
        <begin position="68"/>
        <end position="222"/>
    </location>
</feature>
<protein>
    <recommendedName>
        <fullName evidence="4">methanethiol S-methyltransferase</fullName>
        <ecNumber evidence="4">2.1.1.334</ecNumber>
    </recommendedName>
</protein>
<reference evidence="14 15" key="1">
    <citation type="submission" date="2023-08" db="EMBL/GenBank/DDBJ databases">
        <authorList>
            <person name="Girao M."/>
            <person name="Carvalho M.F."/>
        </authorList>
    </citation>
    <scope>NUCLEOTIDE SEQUENCE [LARGE SCALE GENOMIC DNA]</scope>
    <source>
        <strain evidence="14 15">CC-R104</strain>
    </source>
</reference>
<dbReference type="RefSeq" id="WP_330153485.1">
    <property type="nucleotide sequence ID" value="NZ_JAUZMZ010000121.1"/>
</dbReference>
<dbReference type="InterPro" id="IPR033580">
    <property type="entry name" value="Nurim-like"/>
</dbReference>
<evidence type="ECO:0000256" key="4">
    <source>
        <dbReference type="ARBA" id="ARBA00012149"/>
    </source>
</evidence>
<evidence type="ECO:0000259" key="13">
    <source>
        <dbReference type="Pfam" id="PF07298"/>
    </source>
</evidence>
<evidence type="ECO:0000256" key="11">
    <source>
        <dbReference type="ARBA" id="ARBA00048134"/>
    </source>
</evidence>
<dbReference type="Gene3D" id="1.20.120.1630">
    <property type="match status" value="1"/>
</dbReference>
<evidence type="ECO:0000256" key="6">
    <source>
        <dbReference type="ARBA" id="ARBA00022679"/>
    </source>
</evidence>
<keyword evidence="8 12" id="KW-0812">Transmembrane</keyword>
<dbReference type="InterPro" id="IPR054700">
    <property type="entry name" value="MddA"/>
</dbReference>
<keyword evidence="15" id="KW-1185">Reference proteome</keyword>
<comment type="similarity">
    <text evidence="3">Belongs to the nurim family.</text>
</comment>
<comment type="catalytic activity">
    <reaction evidence="11">
        <text>methanethiol + S-adenosyl-L-methionine = dimethyl sulfide + S-adenosyl-L-homocysteine + H(+)</text>
        <dbReference type="Rhea" id="RHEA:50428"/>
        <dbReference type="ChEBI" id="CHEBI:15378"/>
        <dbReference type="ChEBI" id="CHEBI:16007"/>
        <dbReference type="ChEBI" id="CHEBI:17437"/>
        <dbReference type="ChEBI" id="CHEBI:57856"/>
        <dbReference type="ChEBI" id="CHEBI:59789"/>
        <dbReference type="EC" id="2.1.1.334"/>
    </reaction>
</comment>
<accession>A0ABU7JVQ5</accession>